<dbReference type="Proteomes" id="UP000000528">
    <property type="component" value="Chromosome"/>
</dbReference>
<dbReference type="PROSITE" id="PS51350">
    <property type="entry name" value="PTS_HPR_DOM"/>
    <property type="match status" value="1"/>
</dbReference>
<evidence type="ECO:0000313" key="7">
    <source>
        <dbReference type="EMBL" id="CAC13776.1"/>
    </source>
</evidence>
<dbReference type="PIR" id="C99587">
    <property type="entry name" value="C99587"/>
</dbReference>
<evidence type="ECO:0000313" key="8">
    <source>
        <dbReference type="Proteomes" id="UP000000528"/>
    </source>
</evidence>
<evidence type="ECO:0000256" key="1">
    <source>
        <dbReference type="ARBA" id="ARBA00003681"/>
    </source>
</evidence>
<dbReference type="InterPro" id="IPR002114">
    <property type="entry name" value="PTS_HPr_Ser_P_site"/>
</dbReference>
<organism evidence="8">
    <name type="scientific">Mycoplasmopsis pulmonis (strain UAB CTIP)</name>
    <name type="common">Mycoplasma pulmonis</name>
    <dbReference type="NCBI Taxonomy" id="272635"/>
    <lineage>
        <taxon>Bacteria</taxon>
        <taxon>Bacillati</taxon>
        <taxon>Mycoplasmatota</taxon>
        <taxon>Mycoplasmoidales</taxon>
        <taxon>Metamycoplasmataceae</taxon>
        <taxon>Mycoplasmopsis</taxon>
    </lineage>
</organism>
<dbReference type="eggNOG" id="COG1925">
    <property type="taxonomic scope" value="Bacteria"/>
</dbReference>
<keyword evidence="4" id="KW-0963">Cytoplasm</keyword>
<evidence type="ECO:0000256" key="5">
    <source>
        <dbReference type="ARBA" id="ARBA00022683"/>
    </source>
</evidence>
<dbReference type="PROSITE" id="PS00589">
    <property type="entry name" value="PTS_HPR_SER"/>
    <property type="match status" value="1"/>
</dbReference>
<dbReference type="PROSITE" id="PS00369">
    <property type="entry name" value="PTS_HPR_HIS"/>
    <property type="match status" value="1"/>
</dbReference>
<dbReference type="InterPro" id="IPR001020">
    <property type="entry name" value="PTS_HPr_His_P_site"/>
</dbReference>
<dbReference type="InterPro" id="IPR000032">
    <property type="entry name" value="HPr-like"/>
</dbReference>
<gene>
    <name evidence="7" type="ordered locus">MYPU_6030</name>
</gene>
<dbReference type="HOGENOM" id="CLU_136230_2_0_14"/>
<dbReference type="PANTHER" id="PTHR33705">
    <property type="entry name" value="PHOSPHOCARRIER PROTEIN HPR"/>
    <property type="match status" value="1"/>
</dbReference>
<reference evidence="7 8" key="1">
    <citation type="journal article" date="2001" name="Nucleic Acids Res.">
        <title>The complete genome sequence of the murine respiratory pathogen Mycoplasma pulmonis.</title>
        <authorList>
            <person name="Chambaud I."/>
            <person name="Heilig R."/>
            <person name="Ferris S."/>
            <person name="Barbe V."/>
            <person name="Samson D."/>
            <person name="Galisson F."/>
            <person name="Moszer I."/>
            <person name="Dybvig K."/>
            <person name="Wroblewski H."/>
            <person name="Viari A."/>
            <person name="Rocha E.P.C."/>
            <person name="Blanchard A."/>
        </authorList>
    </citation>
    <scope>NUCLEOTIDE SEQUENCE [LARGE SCALE GENOMIC DNA]</scope>
    <source>
        <strain evidence="7 8">UAB CTIP</strain>
    </source>
</reference>
<accession>Q98PW6</accession>
<dbReference type="GO" id="GO:0005737">
    <property type="term" value="C:cytoplasm"/>
    <property type="evidence" value="ECO:0007669"/>
    <property type="project" value="UniProtKB-SubCell"/>
</dbReference>
<dbReference type="SUPFAM" id="SSF55594">
    <property type="entry name" value="HPr-like"/>
    <property type="match status" value="1"/>
</dbReference>
<dbReference type="KEGG" id="mpu:MYPU_6030"/>
<feature type="domain" description="HPr" evidence="6">
    <location>
        <begin position="1"/>
        <end position="87"/>
    </location>
</feature>
<keyword evidence="5" id="KW-0598">Phosphotransferase system</keyword>
<evidence type="ECO:0000259" key="6">
    <source>
        <dbReference type="PROSITE" id="PS51350"/>
    </source>
</evidence>
<evidence type="ECO:0000256" key="3">
    <source>
        <dbReference type="ARBA" id="ARBA00020422"/>
    </source>
</evidence>
<dbReference type="InterPro" id="IPR035895">
    <property type="entry name" value="HPr-like_sf"/>
</dbReference>
<evidence type="ECO:0000256" key="4">
    <source>
        <dbReference type="ARBA" id="ARBA00022490"/>
    </source>
</evidence>
<dbReference type="PANTHER" id="PTHR33705:SF2">
    <property type="entry name" value="PHOSPHOCARRIER PROTEIN NPR"/>
    <property type="match status" value="1"/>
</dbReference>
<name>Q98PW6_MYCPU</name>
<dbReference type="EMBL" id="AL445565">
    <property type="protein sequence ID" value="CAC13776.1"/>
    <property type="molecule type" value="Genomic_DNA"/>
</dbReference>
<evidence type="ECO:0000256" key="2">
    <source>
        <dbReference type="ARBA" id="ARBA00004496"/>
    </source>
</evidence>
<dbReference type="PRINTS" id="PR00107">
    <property type="entry name" value="PHOSPHOCPHPR"/>
</dbReference>
<dbReference type="NCBIfam" id="TIGR01003">
    <property type="entry name" value="PTS_HPr_family"/>
    <property type="match status" value="1"/>
</dbReference>
<dbReference type="AlphaFoldDB" id="Q98PW6"/>
<dbReference type="Gene3D" id="3.30.1340.10">
    <property type="entry name" value="HPr-like"/>
    <property type="match status" value="1"/>
</dbReference>
<dbReference type="STRING" id="272635.gene:17577210"/>
<dbReference type="Pfam" id="PF00381">
    <property type="entry name" value="PTS-HPr"/>
    <property type="match status" value="1"/>
</dbReference>
<dbReference type="BioCyc" id="MPUL272635:G1GT6-613-MONOMER"/>
<proteinExistence type="predicted"/>
<dbReference type="CDD" id="cd00367">
    <property type="entry name" value="PTS-HPr_like"/>
    <property type="match status" value="1"/>
</dbReference>
<keyword evidence="8" id="KW-1185">Reference proteome</keyword>
<comment type="subcellular location">
    <subcellularLocation>
        <location evidence="2">Cytoplasm</location>
    </subcellularLocation>
</comment>
<dbReference type="GO" id="GO:0009401">
    <property type="term" value="P:phosphoenolpyruvate-dependent sugar phosphotransferase system"/>
    <property type="evidence" value="ECO:0007669"/>
    <property type="project" value="UniProtKB-KW"/>
</dbReference>
<dbReference type="InterPro" id="IPR050399">
    <property type="entry name" value="HPr"/>
</dbReference>
<comment type="function">
    <text evidence="1">General (non sugar-specific) component of the phosphoenolpyruvate-dependent sugar phosphotransferase system (sugar PTS). This major carbohydrate active-transport system catalyzes the phosphorylation of incoming sugar substrates concomitantly with their translocation across the cell membrane. The phosphoryl group from phosphoenolpyruvate (PEP) is transferred to the phosphoryl carrier protein HPr by enzyme I. Phospho-HPr then transfers it to the PTS EIIA domain.</text>
</comment>
<dbReference type="RefSeq" id="WP_010925404.1">
    <property type="nucleotide sequence ID" value="NC_002771.1"/>
</dbReference>
<sequence length="87" mass="9613">MEQFKAKIIDPIGLHARPASLLTKEASKYKSNISLLYKDRQANLKSIMNIMALGVKEGAEIEVKADGEDEKEAINAIKAVMVDNKII</sequence>
<protein>
    <recommendedName>
        <fullName evidence="3">Phosphocarrier protein HPr</fullName>
    </recommendedName>
</protein>